<reference evidence="4" key="1">
    <citation type="journal article" date="2014" name="Proc. Natl. Acad. Sci. U.S.A.">
        <title>Extensive sampling of basidiomycete genomes demonstrates inadequacy of the white-rot/brown-rot paradigm for wood decay fungi.</title>
        <authorList>
            <person name="Riley R."/>
            <person name="Salamov A.A."/>
            <person name="Brown D.W."/>
            <person name="Nagy L.G."/>
            <person name="Floudas D."/>
            <person name="Held B.W."/>
            <person name="Levasseur A."/>
            <person name="Lombard V."/>
            <person name="Morin E."/>
            <person name="Otillar R."/>
            <person name="Lindquist E.A."/>
            <person name="Sun H."/>
            <person name="LaButti K.M."/>
            <person name="Schmutz J."/>
            <person name="Jabbour D."/>
            <person name="Luo H."/>
            <person name="Baker S.E."/>
            <person name="Pisabarro A.G."/>
            <person name="Walton J.D."/>
            <person name="Blanchette R.A."/>
            <person name="Henrissat B."/>
            <person name="Martin F."/>
            <person name="Cullen D."/>
            <person name="Hibbett D.S."/>
            <person name="Grigoriev I.V."/>
        </authorList>
    </citation>
    <scope>NUCLEOTIDE SEQUENCE [LARGE SCALE GENOMIC DNA]</scope>
    <source>
        <strain evidence="4">PC15</strain>
    </source>
</reference>
<dbReference type="Proteomes" id="UP000027073">
    <property type="component" value="Unassembled WGS sequence"/>
</dbReference>
<keyword evidence="2" id="KW-0812">Transmembrane</keyword>
<gene>
    <name evidence="3" type="ORF">PLEOSDRAFT_1107063</name>
</gene>
<accession>A0A067NRF3</accession>
<dbReference type="EMBL" id="KL198010">
    <property type="protein sequence ID" value="KDQ26201.1"/>
    <property type="molecule type" value="Genomic_DNA"/>
</dbReference>
<dbReference type="OrthoDB" id="10449857at2759"/>
<evidence type="ECO:0000313" key="4">
    <source>
        <dbReference type="Proteomes" id="UP000027073"/>
    </source>
</evidence>
<proteinExistence type="predicted"/>
<dbReference type="HOGENOM" id="CLU_1897077_0_0_1"/>
<dbReference type="VEuPathDB" id="FungiDB:PLEOSDRAFT_1107063"/>
<sequence length="134" mass="14798">MSSHRLATPVAAPAAAVKIQHQGSDGAHKDKDKKMQRAYALSRLFSFYDESVPDTATGTESDDSNDNNNKDNNFQSCMLFFVTSVLFFVACVLFVVTWVAIIIARSIMGPDAELLPEFAMRAIRQVNTTVGMYI</sequence>
<feature type="compositionally biased region" description="Low complexity" evidence="1">
    <location>
        <begin position="7"/>
        <end position="17"/>
    </location>
</feature>
<feature type="transmembrane region" description="Helical" evidence="2">
    <location>
        <begin position="78"/>
        <end position="104"/>
    </location>
</feature>
<evidence type="ECO:0000256" key="2">
    <source>
        <dbReference type="SAM" id="Phobius"/>
    </source>
</evidence>
<dbReference type="AlphaFoldDB" id="A0A067NRF3"/>
<feature type="region of interest" description="Disordered" evidence="1">
    <location>
        <begin position="1"/>
        <end position="34"/>
    </location>
</feature>
<dbReference type="InParanoid" id="A0A067NRF3"/>
<protein>
    <submittedName>
        <fullName evidence="3">Uncharacterized protein</fullName>
    </submittedName>
</protein>
<keyword evidence="2" id="KW-0472">Membrane</keyword>
<evidence type="ECO:0000256" key="1">
    <source>
        <dbReference type="SAM" id="MobiDB-lite"/>
    </source>
</evidence>
<name>A0A067NRF3_PLEO1</name>
<organism evidence="3 4">
    <name type="scientific">Pleurotus ostreatus (strain PC15)</name>
    <name type="common">Oyster mushroom</name>
    <dbReference type="NCBI Taxonomy" id="1137138"/>
    <lineage>
        <taxon>Eukaryota</taxon>
        <taxon>Fungi</taxon>
        <taxon>Dikarya</taxon>
        <taxon>Basidiomycota</taxon>
        <taxon>Agaricomycotina</taxon>
        <taxon>Agaricomycetes</taxon>
        <taxon>Agaricomycetidae</taxon>
        <taxon>Agaricales</taxon>
        <taxon>Pleurotineae</taxon>
        <taxon>Pleurotaceae</taxon>
        <taxon>Pleurotus</taxon>
    </lineage>
</organism>
<keyword evidence="2" id="KW-1133">Transmembrane helix</keyword>
<evidence type="ECO:0000313" key="3">
    <source>
        <dbReference type="EMBL" id="KDQ26201.1"/>
    </source>
</evidence>